<keyword evidence="3" id="KW-1185">Reference proteome</keyword>
<evidence type="ECO:0000313" key="2">
    <source>
        <dbReference type="EMBL" id="KPC62114.1"/>
    </source>
</evidence>
<feature type="transmembrane region" description="Helical" evidence="1">
    <location>
        <begin position="12"/>
        <end position="29"/>
    </location>
</feature>
<name>A0A0N0XU44_9ACTN</name>
<keyword evidence="1" id="KW-0812">Transmembrane</keyword>
<dbReference type="RefSeq" id="WP_053925039.1">
    <property type="nucleotide sequence ID" value="NZ_LGKG01000141.1"/>
</dbReference>
<dbReference type="EMBL" id="LGKG01000141">
    <property type="protein sequence ID" value="KPC62114.1"/>
    <property type="molecule type" value="Genomic_DNA"/>
</dbReference>
<sequence length="61" mass="6269">MNGRGGRLQDLIGFLAVLATGIILIRMGVAPQSLATVAIALSGLYAAWRGHGNDRPGGPAR</sequence>
<comment type="caution">
    <text evidence="2">The sequence shown here is derived from an EMBL/GenBank/DDBJ whole genome shotgun (WGS) entry which is preliminary data.</text>
</comment>
<gene>
    <name evidence="2" type="ORF">ADL29_20225</name>
</gene>
<reference evidence="3" key="1">
    <citation type="submission" date="2015-07" db="EMBL/GenBank/DDBJ databases">
        <authorList>
            <person name="Ju K.-S."/>
            <person name="Doroghazi J.R."/>
            <person name="Metcalf W.W."/>
        </authorList>
    </citation>
    <scope>NUCLEOTIDE SEQUENCE [LARGE SCALE GENOMIC DNA]</scope>
    <source>
        <strain evidence="3">NRRL ISP-5002</strain>
    </source>
</reference>
<dbReference type="Proteomes" id="UP000037982">
    <property type="component" value="Unassembled WGS sequence"/>
</dbReference>
<accession>A0A0N0XU44</accession>
<evidence type="ECO:0000313" key="3">
    <source>
        <dbReference type="Proteomes" id="UP000037982"/>
    </source>
</evidence>
<dbReference type="AlphaFoldDB" id="A0A0N0XU44"/>
<keyword evidence="1" id="KW-1133">Transmembrane helix</keyword>
<proteinExistence type="predicted"/>
<protein>
    <submittedName>
        <fullName evidence="2">Uncharacterized protein</fullName>
    </submittedName>
</protein>
<evidence type="ECO:0000256" key="1">
    <source>
        <dbReference type="SAM" id="Phobius"/>
    </source>
</evidence>
<organism evidence="2 3">
    <name type="scientific">Streptomyces chattanoogensis</name>
    <dbReference type="NCBI Taxonomy" id="66876"/>
    <lineage>
        <taxon>Bacteria</taxon>
        <taxon>Bacillati</taxon>
        <taxon>Actinomycetota</taxon>
        <taxon>Actinomycetes</taxon>
        <taxon>Kitasatosporales</taxon>
        <taxon>Streptomycetaceae</taxon>
        <taxon>Streptomyces</taxon>
    </lineage>
</organism>
<keyword evidence="1" id="KW-0472">Membrane</keyword>
<dbReference type="PATRIC" id="fig|66876.3.peg.4445"/>